<dbReference type="PANTHER" id="PTHR12907">
    <property type="entry name" value="EGL NINE HOMOLOG-RELATED"/>
    <property type="match status" value="1"/>
</dbReference>
<evidence type="ECO:0000256" key="2">
    <source>
        <dbReference type="SAM" id="MobiDB-lite"/>
    </source>
</evidence>
<name>A0A7R9UZV2_9CHLO</name>
<dbReference type="GO" id="GO:0071456">
    <property type="term" value="P:cellular response to hypoxia"/>
    <property type="evidence" value="ECO:0007669"/>
    <property type="project" value="TreeGrafter"/>
</dbReference>
<feature type="region of interest" description="Disordered" evidence="2">
    <location>
        <begin position="470"/>
        <end position="489"/>
    </location>
</feature>
<dbReference type="GO" id="GO:0008198">
    <property type="term" value="F:ferrous iron binding"/>
    <property type="evidence" value="ECO:0007669"/>
    <property type="project" value="TreeGrafter"/>
</dbReference>
<dbReference type="GO" id="GO:0031418">
    <property type="term" value="F:L-ascorbic acid binding"/>
    <property type="evidence" value="ECO:0007669"/>
    <property type="project" value="UniProtKB-KW"/>
</dbReference>
<accession>A0A7R9UZV2</accession>
<protein>
    <submittedName>
        <fullName evidence="3">Uncharacterized protein</fullName>
    </submittedName>
</protein>
<dbReference type="GO" id="GO:0031543">
    <property type="term" value="F:peptidyl-proline dioxygenase activity"/>
    <property type="evidence" value="ECO:0007669"/>
    <property type="project" value="TreeGrafter"/>
</dbReference>
<proteinExistence type="predicted"/>
<gene>
    <name evidence="3" type="ORF">CEUR00632_LOCUS685</name>
</gene>
<feature type="region of interest" description="Disordered" evidence="2">
    <location>
        <begin position="320"/>
        <end position="344"/>
    </location>
</feature>
<dbReference type="PANTHER" id="PTHR12907:SF26">
    <property type="entry name" value="HIF PROLYL HYDROXYLASE, ISOFORM C"/>
    <property type="match status" value="1"/>
</dbReference>
<feature type="compositionally biased region" description="Acidic residues" evidence="2">
    <location>
        <begin position="95"/>
        <end position="104"/>
    </location>
</feature>
<organism evidence="3">
    <name type="scientific">Chlamydomonas euryale</name>
    <dbReference type="NCBI Taxonomy" id="1486919"/>
    <lineage>
        <taxon>Eukaryota</taxon>
        <taxon>Viridiplantae</taxon>
        <taxon>Chlorophyta</taxon>
        <taxon>core chlorophytes</taxon>
        <taxon>Chlorophyceae</taxon>
        <taxon>CS clade</taxon>
        <taxon>Chlamydomonadales</taxon>
        <taxon>Chlamydomonadaceae</taxon>
        <taxon>Chlamydomonas</taxon>
    </lineage>
</organism>
<evidence type="ECO:0000313" key="3">
    <source>
        <dbReference type="EMBL" id="CAD8280650.1"/>
    </source>
</evidence>
<dbReference type="AlphaFoldDB" id="A0A7R9UZV2"/>
<feature type="compositionally biased region" description="Basic and acidic residues" evidence="2">
    <location>
        <begin position="271"/>
        <end position="281"/>
    </location>
</feature>
<dbReference type="Gene3D" id="2.60.120.620">
    <property type="entry name" value="q2cbj1_9rhob like domain"/>
    <property type="match status" value="1"/>
</dbReference>
<feature type="region of interest" description="Disordered" evidence="2">
    <location>
        <begin position="1"/>
        <end position="27"/>
    </location>
</feature>
<feature type="compositionally biased region" description="Low complexity" evidence="2">
    <location>
        <begin position="470"/>
        <end position="486"/>
    </location>
</feature>
<feature type="compositionally biased region" description="Polar residues" evidence="2">
    <location>
        <begin position="331"/>
        <end position="344"/>
    </location>
</feature>
<dbReference type="EMBL" id="HBEC01001449">
    <property type="protein sequence ID" value="CAD8280650.1"/>
    <property type="molecule type" value="Transcribed_RNA"/>
</dbReference>
<sequence>MVGVYLAESGRTVEHDEDDRRSTSTVASTAGTGVFSLASRMAALAVDFSDKLDGAAGEVEGSILEEVAEAEGSGDEAVTRSERSITTAPVSVVGEEPDAEEEPVDSQLISRGAAHNTDSPFAAHRLPLQICSRLFMGRGNVHLKRLNIGQVEELRQHGYVVVDNFISCELASQINLAAQLQHGKGRMIDAPRSPGLCTAEAVAMVANRSGSRDQVLPLLIGKPPADSSPMAALLVALQELYEDLHEFTRLRRPGGEYQLVLHPAGSSGTPRHRDALPDNGRKHGRRRITCIVCCNSDYSKEDGGTVSIWPPRNGFGSNLSSVHGHAHGLRTQHSTAGSDTGTSYTESDTCSLRSHYTAMGGGYLNAPGSMSSSMWAEAASVLDQRDDGADAASTTESLDGLAAVVAAAHVAGHAGNAPGSAAALAHAQALAAAQAWSAAHSVMAPEHMGGSATGVHASLGAGGAGTGIGAAHAPSASSHHLGSSCGMRNQGARPQGLEWVEHDGEMVLEVSPLPGRLMVLLSGAVEHSHHSVGPANDLVSVTAWYQ</sequence>
<feature type="region of interest" description="Disordered" evidence="2">
    <location>
        <begin position="262"/>
        <end position="281"/>
    </location>
</feature>
<evidence type="ECO:0000256" key="1">
    <source>
        <dbReference type="ARBA" id="ARBA00022896"/>
    </source>
</evidence>
<reference evidence="3" key="1">
    <citation type="submission" date="2021-01" db="EMBL/GenBank/DDBJ databases">
        <authorList>
            <person name="Corre E."/>
            <person name="Pelletier E."/>
            <person name="Niang G."/>
            <person name="Scheremetjew M."/>
            <person name="Finn R."/>
            <person name="Kale V."/>
            <person name="Holt S."/>
            <person name="Cochrane G."/>
            <person name="Meng A."/>
            <person name="Brown T."/>
            <person name="Cohen L."/>
        </authorList>
    </citation>
    <scope>NUCLEOTIDE SEQUENCE</scope>
    <source>
        <strain evidence="3">CCMP219</strain>
    </source>
</reference>
<feature type="compositionally biased region" description="Basic and acidic residues" evidence="2">
    <location>
        <begin position="11"/>
        <end position="22"/>
    </location>
</feature>
<keyword evidence="1" id="KW-0847">Vitamin C</keyword>
<dbReference type="InterPro" id="IPR051559">
    <property type="entry name" value="HIF_prolyl_hydroxylases"/>
</dbReference>
<feature type="region of interest" description="Disordered" evidence="2">
    <location>
        <begin position="69"/>
        <end position="106"/>
    </location>
</feature>